<dbReference type="RefSeq" id="WP_100295825.1">
    <property type="nucleotide sequence ID" value="NZ_PHGZ01000004.1"/>
</dbReference>
<dbReference type="PANTHER" id="PTHR35335:SF1">
    <property type="entry name" value="UPF0716 PROTEIN FXSA"/>
    <property type="match status" value="1"/>
</dbReference>
<proteinExistence type="predicted"/>
<organism evidence="2 3">
    <name type="scientific">Caviibacterium pharyngocola</name>
    <dbReference type="NCBI Taxonomy" id="28159"/>
    <lineage>
        <taxon>Bacteria</taxon>
        <taxon>Pseudomonadati</taxon>
        <taxon>Pseudomonadota</taxon>
        <taxon>Gammaproteobacteria</taxon>
        <taxon>Pasteurellales</taxon>
        <taxon>Pasteurellaceae</taxon>
        <taxon>Caviibacterium</taxon>
    </lineage>
</organism>
<dbReference type="Proteomes" id="UP000230282">
    <property type="component" value="Unassembled WGS sequence"/>
</dbReference>
<dbReference type="InterPro" id="IPR007313">
    <property type="entry name" value="FxsA"/>
</dbReference>
<protein>
    <submittedName>
        <fullName evidence="2">Membrane protein FxsA</fullName>
    </submittedName>
</protein>
<dbReference type="EMBL" id="PHGZ01000004">
    <property type="protein sequence ID" value="PJG83860.1"/>
    <property type="molecule type" value="Genomic_DNA"/>
</dbReference>
<evidence type="ECO:0000313" key="2">
    <source>
        <dbReference type="EMBL" id="PJG83860.1"/>
    </source>
</evidence>
<gene>
    <name evidence="2" type="ORF">CVP04_01865</name>
</gene>
<comment type="caution">
    <text evidence="2">The sequence shown here is derived from an EMBL/GenBank/DDBJ whole genome shotgun (WGS) entry which is preliminary data.</text>
</comment>
<dbReference type="AlphaFoldDB" id="A0A2M8RY91"/>
<keyword evidence="3" id="KW-1185">Reference proteome</keyword>
<feature type="transmembrane region" description="Helical" evidence="1">
    <location>
        <begin position="29"/>
        <end position="50"/>
    </location>
</feature>
<dbReference type="PANTHER" id="PTHR35335">
    <property type="entry name" value="UPF0716 PROTEIN FXSA"/>
    <property type="match status" value="1"/>
</dbReference>
<keyword evidence="1" id="KW-0472">Membrane</keyword>
<evidence type="ECO:0000256" key="1">
    <source>
        <dbReference type="SAM" id="Phobius"/>
    </source>
</evidence>
<dbReference type="OrthoDB" id="9792788at2"/>
<sequence>MPLILCAMSAFLFIYFELSLLVWIGTQLGVLGLILLLILSAVIGVFIIRLRGWYTLINVRKQLAEGDIPTQSLLRSGLWIFAGVLFLLPGFLSDLLALLLLTPFGEKFISGFIARKFALFGSTFVFKNHRTFNGAQTSDETIFDAEFERQADEDKRIK</sequence>
<accession>A0A2M8RY91</accession>
<reference evidence="2 3" key="1">
    <citation type="submission" date="2017-11" db="EMBL/GenBank/DDBJ databases">
        <title>Reclassification of Bisgaard taxon 5 as Caviibacterium pharyngocola gen. nov., sp. nov.</title>
        <authorList>
            <person name="Christensen H."/>
        </authorList>
    </citation>
    <scope>NUCLEOTIDE SEQUENCE [LARGE SCALE GENOMIC DNA]</scope>
    <source>
        <strain evidence="2 3">7_3</strain>
    </source>
</reference>
<evidence type="ECO:0000313" key="3">
    <source>
        <dbReference type="Proteomes" id="UP000230282"/>
    </source>
</evidence>
<dbReference type="GO" id="GO:0016020">
    <property type="term" value="C:membrane"/>
    <property type="evidence" value="ECO:0007669"/>
    <property type="project" value="InterPro"/>
</dbReference>
<feature type="transmembrane region" description="Helical" evidence="1">
    <location>
        <begin position="78"/>
        <end position="102"/>
    </location>
</feature>
<dbReference type="Pfam" id="PF04186">
    <property type="entry name" value="FxsA"/>
    <property type="match status" value="1"/>
</dbReference>
<name>A0A2M8RY91_9PAST</name>
<dbReference type="NCBIfam" id="NF008528">
    <property type="entry name" value="PRK11463.1-2"/>
    <property type="match status" value="1"/>
</dbReference>
<keyword evidence="1" id="KW-1133">Transmembrane helix</keyword>
<keyword evidence="1" id="KW-0812">Transmembrane</keyword>